<proteinExistence type="predicted"/>
<accession>A0A915N2F8</accession>
<keyword evidence="2" id="KW-1185">Reference proteome</keyword>
<dbReference type="Proteomes" id="UP000887561">
    <property type="component" value="Unplaced"/>
</dbReference>
<name>A0A915N2F8_MELJA</name>
<organism evidence="2 3">
    <name type="scientific">Meloidogyne javanica</name>
    <name type="common">Root-knot nematode worm</name>
    <dbReference type="NCBI Taxonomy" id="6303"/>
    <lineage>
        <taxon>Eukaryota</taxon>
        <taxon>Metazoa</taxon>
        <taxon>Ecdysozoa</taxon>
        <taxon>Nematoda</taxon>
        <taxon>Chromadorea</taxon>
        <taxon>Rhabditida</taxon>
        <taxon>Tylenchina</taxon>
        <taxon>Tylenchomorpha</taxon>
        <taxon>Tylenchoidea</taxon>
        <taxon>Meloidogynidae</taxon>
        <taxon>Meloidogyninae</taxon>
        <taxon>Meloidogyne</taxon>
        <taxon>Meloidogyne incognita group</taxon>
    </lineage>
</organism>
<feature type="transmembrane region" description="Helical" evidence="1">
    <location>
        <begin position="63"/>
        <end position="86"/>
    </location>
</feature>
<sequence>MISSPILKMFVGHIVLVNYLLSICFIQIAASNNNESGKEEDNGLNVFKERVKRGEETQGPTPLIIIFGILVVLGICIGSVIGYFCVRRYNRKKAELAIRKRHHQRLAALHKDLSDKRIAVKKVDVKALLIMQVDELSKTRLINHSLEARISKMIKKDIAKDIAEMEKSEKMKRKATGEEDEVYKVKEDKNKEDKDTSRMAFI</sequence>
<evidence type="ECO:0000313" key="2">
    <source>
        <dbReference type="Proteomes" id="UP000887561"/>
    </source>
</evidence>
<protein>
    <submittedName>
        <fullName evidence="3">Uncharacterized protein</fullName>
    </submittedName>
</protein>
<feature type="transmembrane region" description="Helical" evidence="1">
    <location>
        <begin position="7"/>
        <end position="30"/>
    </location>
</feature>
<reference evidence="3" key="1">
    <citation type="submission" date="2022-11" db="UniProtKB">
        <authorList>
            <consortium name="WormBaseParasite"/>
        </authorList>
    </citation>
    <scope>IDENTIFICATION</scope>
</reference>
<evidence type="ECO:0000313" key="3">
    <source>
        <dbReference type="WBParaSite" id="scaffold7433_cov210.g12015"/>
    </source>
</evidence>
<keyword evidence="1" id="KW-0812">Transmembrane</keyword>
<dbReference type="AlphaFoldDB" id="A0A915N2F8"/>
<evidence type="ECO:0000256" key="1">
    <source>
        <dbReference type="SAM" id="Phobius"/>
    </source>
</evidence>
<keyword evidence="1" id="KW-0472">Membrane</keyword>
<keyword evidence="1" id="KW-1133">Transmembrane helix</keyword>
<dbReference type="WBParaSite" id="scaffold7433_cov210.g12015">
    <property type="protein sequence ID" value="scaffold7433_cov210.g12015"/>
    <property type="gene ID" value="scaffold7433_cov210.g12015"/>
</dbReference>